<dbReference type="AlphaFoldDB" id="A0A8J3MYS5"/>
<dbReference type="Gene3D" id="3.40.1350.10">
    <property type="match status" value="1"/>
</dbReference>
<feature type="domain" description="PD(D/E)XK endonuclease" evidence="1">
    <location>
        <begin position="9"/>
        <end position="69"/>
    </location>
</feature>
<sequence length="70" mass="8012">MSVLVKPGRGHVRRGYRGDVEYFAVYCPDNGKIYFAPIDDVPDGSKAKLRLRIPKNNQQQGILWAKCYEL</sequence>
<dbReference type="InterPro" id="IPR011856">
    <property type="entry name" value="tRNA_endonuc-like_dom_sf"/>
</dbReference>
<dbReference type="Proteomes" id="UP000597444">
    <property type="component" value="Unassembled WGS sequence"/>
</dbReference>
<evidence type="ECO:0000313" key="3">
    <source>
        <dbReference type="Proteomes" id="UP000597444"/>
    </source>
</evidence>
<dbReference type="EMBL" id="BNJK01000001">
    <property type="protein sequence ID" value="GHO91147.1"/>
    <property type="molecule type" value="Genomic_DNA"/>
</dbReference>
<evidence type="ECO:0000259" key="1">
    <source>
        <dbReference type="Pfam" id="PF11645"/>
    </source>
</evidence>
<protein>
    <recommendedName>
        <fullName evidence="1">PD(D/E)XK endonuclease domain-containing protein</fullName>
    </recommendedName>
</protein>
<reference evidence="2" key="1">
    <citation type="submission" date="2020-10" db="EMBL/GenBank/DDBJ databases">
        <title>Taxonomic study of unclassified bacteria belonging to the class Ktedonobacteria.</title>
        <authorList>
            <person name="Yabe S."/>
            <person name="Wang C.M."/>
            <person name="Zheng Y."/>
            <person name="Sakai Y."/>
            <person name="Cavaletti L."/>
            <person name="Monciardini P."/>
            <person name="Donadio S."/>
        </authorList>
    </citation>
    <scope>NUCLEOTIDE SEQUENCE</scope>
    <source>
        <strain evidence="2">ID150040</strain>
    </source>
</reference>
<keyword evidence="3" id="KW-1185">Reference proteome</keyword>
<gene>
    <name evidence="2" type="ORF">KSF_011950</name>
</gene>
<accession>A0A8J3MYS5</accession>
<evidence type="ECO:0000313" key="2">
    <source>
        <dbReference type="EMBL" id="GHO91147.1"/>
    </source>
</evidence>
<proteinExistence type="predicted"/>
<organism evidence="2 3">
    <name type="scientific">Reticulibacter mediterranei</name>
    <dbReference type="NCBI Taxonomy" id="2778369"/>
    <lineage>
        <taxon>Bacteria</taxon>
        <taxon>Bacillati</taxon>
        <taxon>Chloroflexota</taxon>
        <taxon>Ktedonobacteria</taxon>
        <taxon>Ktedonobacterales</taxon>
        <taxon>Reticulibacteraceae</taxon>
        <taxon>Reticulibacter</taxon>
    </lineage>
</organism>
<dbReference type="Pfam" id="PF11645">
    <property type="entry name" value="PDDEXK_5"/>
    <property type="match status" value="1"/>
</dbReference>
<name>A0A8J3MYS5_9CHLR</name>
<dbReference type="GO" id="GO:0003676">
    <property type="term" value="F:nucleic acid binding"/>
    <property type="evidence" value="ECO:0007669"/>
    <property type="project" value="InterPro"/>
</dbReference>
<comment type="caution">
    <text evidence="2">The sequence shown here is derived from an EMBL/GenBank/DDBJ whole genome shotgun (WGS) entry which is preliminary data.</text>
</comment>
<dbReference type="InterPro" id="IPR021671">
    <property type="entry name" value="PD(D/E)XK_Endonuc"/>
</dbReference>